<feature type="region of interest" description="Disordered" evidence="1">
    <location>
        <begin position="1"/>
        <end position="22"/>
    </location>
</feature>
<evidence type="ECO:0000256" key="1">
    <source>
        <dbReference type="SAM" id="MobiDB-lite"/>
    </source>
</evidence>
<dbReference type="Proteomes" id="UP000187203">
    <property type="component" value="Unassembled WGS sequence"/>
</dbReference>
<comment type="caution">
    <text evidence="2">The sequence shown here is derived from an EMBL/GenBank/DDBJ whole genome shotgun (WGS) entry which is preliminary data.</text>
</comment>
<dbReference type="EMBL" id="AWUE01012009">
    <property type="protein sequence ID" value="OMP10149.1"/>
    <property type="molecule type" value="Genomic_DNA"/>
</dbReference>
<reference evidence="3" key="1">
    <citation type="submission" date="2013-09" db="EMBL/GenBank/DDBJ databases">
        <title>Corchorus olitorius genome sequencing.</title>
        <authorList>
            <person name="Alam M."/>
            <person name="Haque M.S."/>
            <person name="Islam M.S."/>
            <person name="Emdad E.M."/>
            <person name="Islam M.M."/>
            <person name="Ahmed B."/>
            <person name="Halim A."/>
            <person name="Hossen Q.M.M."/>
            <person name="Hossain M.Z."/>
            <person name="Ahmed R."/>
            <person name="Khan M.M."/>
            <person name="Islam R."/>
            <person name="Rashid M.M."/>
            <person name="Khan S.A."/>
            <person name="Rahman M.S."/>
            <person name="Alam M."/>
            <person name="Yahiya A.S."/>
            <person name="Khan M.S."/>
            <person name="Azam M.S."/>
            <person name="Haque T."/>
            <person name="Lashkar M.Z.H."/>
            <person name="Akhand A.I."/>
            <person name="Morshed G."/>
            <person name="Roy S."/>
            <person name="Uddin K.S."/>
            <person name="Rabeya T."/>
            <person name="Hossain A.S."/>
            <person name="Chowdhury A."/>
            <person name="Snigdha A.R."/>
            <person name="Mortoza M.S."/>
            <person name="Matin S.A."/>
            <person name="Hoque S.M.E."/>
            <person name="Islam M.K."/>
            <person name="Roy D.K."/>
            <person name="Haider R."/>
            <person name="Moosa M.M."/>
            <person name="Elias S.M."/>
            <person name="Hasan A.M."/>
            <person name="Jahan S."/>
            <person name="Shafiuddin M."/>
            <person name="Mahmood N."/>
            <person name="Shommy N.S."/>
        </authorList>
    </citation>
    <scope>NUCLEOTIDE SEQUENCE [LARGE SCALE GENOMIC DNA]</scope>
    <source>
        <strain evidence="3">cv. O-4</strain>
    </source>
</reference>
<accession>A0A1R3KSX5</accession>
<feature type="compositionally biased region" description="Basic residues" evidence="1">
    <location>
        <begin position="168"/>
        <end position="181"/>
    </location>
</feature>
<keyword evidence="3" id="KW-1185">Reference proteome</keyword>
<evidence type="ECO:0000313" key="2">
    <source>
        <dbReference type="EMBL" id="OMP10149.1"/>
    </source>
</evidence>
<protein>
    <submittedName>
        <fullName evidence="2">Uncharacterized protein</fullName>
    </submittedName>
</protein>
<dbReference type="AlphaFoldDB" id="A0A1R3KSX5"/>
<proteinExistence type="predicted"/>
<sequence>MAKEDLDVESGPFKDGLSREESEALTQDTNFYITYMGVQRGVENRLTEMVVGVVGAAGLSAAYFIRLGSLEEELDLYGDDIKNMKHNYRKTALPHSHKATPSLGSPECVPPLCPPLASHECTSPSLASRPECTPLMLRRLLRELGIVEANYPAENTPFVDGDEVGKSSAKRARNSVRKLEL</sequence>
<evidence type="ECO:0000313" key="3">
    <source>
        <dbReference type="Proteomes" id="UP000187203"/>
    </source>
</evidence>
<organism evidence="2 3">
    <name type="scientific">Corchorus olitorius</name>
    <dbReference type="NCBI Taxonomy" id="93759"/>
    <lineage>
        <taxon>Eukaryota</taxon>
        <taxon>Viridiplantae</taxon>
        <taxon>Streptophyta</taxon>
        <taxon>Embryophyta</taxon>
        <taxon>Tracheophyta</taxon>
        <taxon>Spermatophyta</taxon>
        <taxon>Magnoliopsida</taxon>
        <taxon>eudicotyledons</taxon>
        <taxon>Gunneridae</taxon>
        <taxon>Pentapetalae</taxon>
        <taxon>rosids</taxon>
        <taxon>malvids</taxon>
        <taxon>Malvales</taxon>
        <taxon>Malvaceae</taxon>
        <taxon>Grewioideae</taxon>
        <taxon>Apeibeae</taxon>
        <taxon>Corchorus</taxon>
    </lineage>
</organism>
<gene>
    <name evidence="2" type="ORF">COLO4_04775</name>
</gene>
<name>A0A1R3KSX5_9ROSI</name>
<feature type="region of interest" description="Disordered" evidence="1">
    <location>
        <begin position="157"/>
        <end position="181"/>
    </location>
</feature>